<reference evidence="1" key="1">
    <citation type="submission" date="2018-05" db="EMBL/GenBank/DDBJ databases">
        <authorList>
            <person name="Lanie J.A."/>
            <person name="Ng W.-L."/>
            <person name="Kazmierczak K.M."/>
            <person name="Andrzejewski T.M."/>
            <person name="Davidsen T.M."/>
            <person name="Wayne K.J."/>
            <person name="Tettelin H."/>
            <person name="Glass J.I."/>
            <person name="Rusch D."/>
            <person name="Podicherti R."/>
            <person name="Tsui H.-C.T."/>
            <person name="Winkler M.E."/>
        </authorList>
    </citation>
    <scope>NUCLEOTIDE SEQUENCE</scope>
</reference>
<organism evidence="1">
    <name type="scientific">marine metagenome</name>
    <dbReference type="NCBI Taxonomy" id="408172"/>
    <lineage>
        <taxon>unclassified sequences</taxon>
        <taxon>metagenomes</taxon>
        <taxon>ecological metagenomes</taxon>
    </lineage>
</organism>
<accession>A0A382C646</accession>
<proteinExistence type="predicted"/>
<dbReference type="EMBL" id="UINC01032999">
    <property type="protein sequence ID" value="SVB21578.1"/>
    <property type="molecule type" value="Genomic_DNA"/>
</dbReference>
<sequence>TEEEGAGKPSMAALVHADLPTGSREFTDSGVRPSLRLSAEWSVHMPWEDPNVTDADWGVGVMPGIMIDRNELNESYFSGILGFVISKGVLVPALRVFTEIGFEKIQSVQNGGNFGFVQSGGTYLINPSWQLDAALAYGITDSAADLGFTIGLSGFLRD</sequence>
<gene>
    <name evidence="1" type="ORF">METZ01_LOCUS174432</name>
</gene>
<evidence type="ECO:0000313" key="1">
    <source>
        <dbReference type="EMBL" id="SVB21578.1"/>
    </source>
</evidence>
<dbReference type="AlphaFoldDB" id="A0A382C646"/>
<feature type="non-terminal residue" evidence="1">
    <location>
        <position position="1"/>
    </location>
</feature>
<protein>
    <submittedName>
        <fullName evidence="1">Uncharacterized protein</fullName>
    </submittedName>
</protein>
<name>A0A382C646_9ZZZZ</name>